<accession>A0AC34FW33</accession>
<proteinExistence type="predicted"/>
<dbReference type="Proteomes" id="UP000887579">
    <property type="component" value="Unplaced"/>
</dbReference>
<name>A0AC34FW33_9BILA</name>
<evidence type="ECO:0000313" key="1">
    <source>
        <dbReference type="Proteomes" id="UP000887579"/>
    </source>
</evidence>
<organism evidence="1 2">
    <name type="scientific">Panagrolaimus sp. ES5</name>
    <dbReference type="NCBI Taxonomy" id="591445"/>
    <lineage>
        <taxon>Eukaryota</taxon>
        <taxon>Metazoa</taxon>
        <taxon>Ecdysozoa</taxon>
        <taxon>Nematoda</taxon>
        <taxon>Chromadorea</taxon>
        <taxon>Rhabditida</taxon>
        <taxon>Tylenchina</taxon>
        <taxon>Panagrolaimomorpha</taxon>
        <taxon>Panagrolaimoidea</taxon>
        <taxon>Panagrolaimidae</taxon>
        <taxon>Panagrolaimus</taxon>
    </lineage>
</organism>
<sequence>MFFGQLALIDASLFAGAAALVTHAEQPARLKMDDDKALLIEFQESYTRAAQMQAPLSVLGGIFGLLQWMIYGGFFWLIGAMLIFANFPFTMVAIMPINKQLMAMSTKTVNSEIRNLLVRWGELHFIRTCLGLAATALFFFASFF</sequence>
<dbReference type="WBParaSite" id="ES5_v2.g21396.t1">
    <property type="protein sequence ID" value="ES5_v2.g21396.t1"/>
    <property type="gene ID" value="ES5_v2.g21396"/>
</dbReference>
<reference evidence="2" key="1">
    <citation type="submission" date="2022-11" db="UniProtKB">
        <authorList>
            <consortium name="WormBaseParasite"/>
        </authorList>
    </citation>
    <scope>IDENTIFICATION</scope>
</reference>
<evidence type="ECO:0000313" key="2">
    <source>
        <dbReference type="WBParaSite" id="ES5_v2.g21396.t1"/>
    </source>
</evidence>
<protein>
    <submittedName>
        <fullName evidence="2">DUF1772 domain-containing protein</fullName>
    </submittedName>
</protein>